<dbReference type="InterPro" id="IPR011009">
    <property type="entry name" value="Kinase-like_dom_sf"/>
</dbReference>
<dbReference type="InterPro" id="IPR000719">
    <property type="entry name" value="Prot_kinase_dom"/>
</dbReference>
<dbReference type="AlphaFoldDB" id="A0ABD3H606"/>
<dbReference type="PANTHER" id="PTHR45631">
    <property type="entry name" value="OS07G0107800 PROTEIN-RELATED"/>
    <property type="match status" value="1"/>
</dbReference>
<dbReference type="SUPFAM" id="SSF56112">
    <property type="entry name" value="Protein kinase-like (PK-like)"/>
    <property type="match status" value="1"/>
</dbReference>
<dbReference type="PROSITE" id="PS50011">
    <property type="entry name" value="PROTEIN_KINASE_DOM"/>
    <property type="match status" value="1"/>
</dbReference>
<name>A0ABD3H606_9MARC</name>
<sequence length="195" mass="21409">MGITTEVKGTFGYLDPAYFRDHYLTDKSDVYSFGVVLLAVITGQSPTTDSFPNSRASNLLDWVKSEIGTGNIRNIVDPKMGTNYRTESIWKVTELAISCLRQDVSERPNMAAVLQDLIDAVEHEIHDGANAIMNIYPSPSNLPLSAPDRYQRASQSPSPRVAGNASQSNSITKFFTGSTTRSFEDNFFTANSAAK</sequence>
<accession>A0ABD3H606</accession>
<gene>
    <name evidence="3" type="ORF">R1sor_003548</name>
</gene>
<feature type="compositionally biased region" description="Polar residues" evidence="1">
    <location>
        <begin position="152"/>
        <end position="167"/>
    </location>
</feature>
<evidence type="ECO:0000313" key="4">
    <source>
        <dbReference type="Proteomes" id="UP001633002"/>
    </source>
</evidence>
<keyword evidence="4" id="KW-1185">Reference proteome</keyword>
<dbReference type="Proteomes" id="UP001633002">
    <property type="component" value="Unassembled WGS sequence"/>
</dbReference>
<proteinExistence type="predicted"/>
<comment type="caution">
    <text evidence="3">The sequence shown here is derived from an EMBL/GenBank/DDBJ whole genome shotgun (WGS) entry which is preliminary data.</text>
</comment>
<evidence type="ECO:0000259" key="2">
    <source>
        <dbReference type="PROSITE" id="PS50011"/>
    </source>
</evidence>
<dbReference type="Gene3D" id="1.10.510.10">
    <property type="entry name" value="Transferase(Phosphotransferase) domain 1"/>
    <property type="match status" value="1"/>
</dbReference>
<dbReference type="Pfam" id="PF00069">
    <property type="entry name" value="Pkinase"/>
    <property type="match status" value="1"/>
</dbReference>
<dbReference type="EMBL" id="JBJQOH010000006">
    <property type="protein sequence ID" value="KAL3685526.1"/>
    <property type="molecule type" value="Genomic_DNA"/>
</dbReference>
<evidence type="ECO:0000256" key="1">
    <source>
        <dbReference type="SAM" id="MobiDB-lite"/>
    </source>
</evidence>
<reference evidence="3 4" key="1">
    <citation type="submission" date="2024-09" db="EMBL/GenBank/DDBJ databases">
        <title>Chromosome-scale assembly of Riccia sorocarpa.</title>
        <authorList>
            <person name="Paukszto L."/>
        </authorList>
    </citation>
    <scope>NUCLEOTIDE SEQUENCE [LARGE SCALE GENOMIC DNA]</scope>
    <source>
        <strain evidence="3">LP-2024</strain>
        <tissue evidence="3">Aerial parts of the thallus</tissue>
    </source>
</reference>
<protein>
    <recommendedName>
        <fullName evidence="2">Protein kinase domain-containing protein</fullName>
    </recommendedName>
</protein>
<evidence type="ECO:0000313" key="3">
    <source>
        <dbReference type="EMBL" id="KAL3685526.1"/>
    </source>
</evidence>
<feature type="domain" description="Protein kinase" evidence="2">
    <location>
        <begin position="1"/>
        <end position="126"/>
    </location>
</feature>
<organism evidence="3 4">
    <name type="scientific">Riccia sorocarpa</name>
    <dbReference type="NCBI Taxonomy" id="122646"/>
    <lineage>
        <taxon>Eukaryota</taxon>
        <taxon>Viridiplantae</taxon>
        <taxon>Streptophyta</taxon>
        <taxon>Embryophyta</taxon>
        <taxon>Marchantiophyta</taxon>
        <taxon>Marchantiopsida</taxon>
        <taxon>Marchantiidae</taxon>
        <taxon>Marchantiales</taxon>
        <taxon>Ricciaceae</taxon>
        <taxon>Riccia</taxon>
    </lineage>
</organism>
<feature type="region of interest" description="Disordered" evidence="1">
    <location>
        <begin position="145"/>
        <end position="167"/>
    </location>
</feature>